<evidence type="ECO:0000313" key="3">
    <source>
        <dbReference type="Proteomes" id="UP000331127"/>
    </source>
</evidence>
<feature type="compositionally biased region" description="Basic residues" evidence="1">
    <location>
        <begin position="1"/>
        <end position="12"/>
    </location>
</feature>
<keyword evidence="3" id="KW-1185">Reference proteome</keyword>
<comment type="caution">
    <text evidence="2">The sequence shown here is derived from an EMBL/GenBank/DDBJ whole genome shotgun (WGS) entry which is preliminary data.</text>
</comment>
<evidence type="ECO:0000256" key="1">
    <source>
        <dbReference type="SAM" id="MobiDB-lite"/>
    </source>
</evidence>
<organism evidence="2 3">
    <name type="scientific">Acrocarpospora macrocephala</name>
    <dbReference type="NCBI Taxonomy" id="150177"/>
    <lineage>
        <taxon>Bacteria</taxon>
        <taxon>Bacillati</taxon>
        <taxon>Actinomycetota</taxon>
        <taxon>Actinomycetes</taxon>
        <taxon>Streptosporangiales</taxon>
        <taxon>Streptosporangiaceae</taxon>
        <taxon>Acrocarpospora</taxon>
    </lineage>
</organism>
<proteinExistence type="predicted"/>
<dbReference type="Proteomes" id="UP000331127">
    <property type="component" value="Unassembled WGS sequence"/>
</dbReference>
<dbReference type="OrthoDB" id="4551696at2"/>
<dbReference type="EMBL" id="BLAE01000006">
    <property type="protein sequence ID" value="GES07469.1"/>
    <property type="molecule type" value="Genomic_DNA"/>
</dbReference>
<accession>A0A5M3WGV3</accession>
<sequence>MSTRAHGTRNRYVHGPDEHDQPGPCRCTPCRAANAEAQAQYHRVTAQRAWGAAPPAYVDAAPARAHLKMLAKHGIGWKRAAALSGVANGAVSRLLYGLGEQPPSARIRPETEAKILAVQPSLDVLSAKTPVDATGTRRRVQALVALGWSLSELARRIGWIPTNMPTLAHPATTTVQAATARLVRDLYNQLSMHPAPVGGSATRARRMAETKGWLPPLAWDDDLIDLPDADLKTEVERRAADMDDEESSRCWSARYKQGDLSPLIAAGAREHVRRLKQGQAAS</sequence>
<gene>
    <name evidence="2" type="ORF">Amac_010640</name>
</gene>
<dbReference type="AlphaFoldDB" id="A0A5M3WGV3"/>
<reference evidence="2 3" key="1">
    <citation type="submission" date="2019-10" db="EMBL/GenBank/DDBJ databases">
        <title>Whole genome shotgun sequence of Acrocarpospora macrocephala NBRC 16266.</title>
        <authorList>
            <person name="Ichikawa N."/>
            <person name="Kimura A."/>
            <person name="Kitahashi Y."/>
            <person name="Komaki H."/>
            <person name="Oguchi A."/>
        </authorList>
    </citation>
    <scope>NUCLEOTIDE SEQUENCE [LARGE SCALE GENOMIC DNA]</scope>
    <source>
        <strain evidence="2 3">NBRC 16266</strain>
    </source>
</reference>
<evidence type="ECO:0000313" key="2">
    <source>
        <dbReference type="EMBL" id="GES07469.1"/>
    </source>
</evidence>
<feature type="region of interest" description="Disordered" evidence="1">
    <location>
        <begin position="1"/>
        <end position="22"/>
    </location>
</feature>
<protein>
    <submittedName>
        <fullName evidence="2">Uncharacterized protein</fullName>
    </submittedName>
</protein>
<name>A0A5M3WGV3_9ACTN</name>
<dbReference type="RefSeq" id="WP_155353175.1">
    <property type="nucleotide sequence ID" value="NZ_BAAAHL010000012.1"/>
</dbReference>